<evidence type="ECO:0000256" key="1">
    <source>
        <dbReference type="SAM" id="Phobius"/>
    </source>
</evidence>
<organism evidence="3 4">
    <name type="scientific">Pelomonas candidula</name>
    <dbReference type="NCBI Taxonomy" id="3299025"/>
    <lineage>
        <taxon>Bacteria</taxon>
        <taxon>Pseudomonadati</taxon>
        <taxon>Pseudomonadota</taxon>
        <taxon>Betaproteobacteria</taxon>
        <taxon>Burkholderiales</taxon>
        <taxon>Sphaerotilaceae</taxon>
        <taxon>Roseateles</taxon>
    </lineage>
</organism>
<sequence length="66" mass="6576">MKLNRNALRAIATAGIAMLAGSAHAAAGDPDLSSVTAAGATVATVGAAVFTVMVGIKVIKWVRRAL</sequence>
<keyword evidence="2" id="KW-0732">Signal</keyword>
<name>A0ABW7H5N9_9BURK</name>
<evidence type="ECO:0000313" key="4">
    <source>
        <dbReference type="Proteomes" id="UP001606134"/>
    </source>
</evidence>
<proteinExistence type="predicted"/>
<reference evidence="3 4" key="1">
    <citation type="submission" date="2024-08" db="EMBL/GenBank/DDBJ databases">
        <authorList>
            <person name="Lu H."/>
        </authorList>
    </citation>
    <scope>NUCLEOTIDE SEQUENCE [LARGE SCALE GENOMIC DNA]</scope>
    <source>
        <strain evidence="3 4">BYS78W</strain>
    </source>
</reference>
<keyword evidence="1" id="KW-0812">Transmembrane</keyword>
<evidence type="ECO:0000256" key="2">
    <source>
        <dbReference type="SAM" id="SignalP"/>
    </source>
</evidence>
<dbReference type="RefSeq" id="WP_394405665.1">
    <property type="nucleotide sequence ID" value="NZ_JBIGIC010000001.1"/>
</dbReference>
<keyword evidence="4" id="KW-1185">Reference proteome</keyword>
<dbReference type="InterPro" id="IPR008020">
    <property type="entry name" value="G8P"/>
</dbReference>
<feature type="signal peptide" evidence="2">
    <location>
        <begin position="1"/>
        <end position="25"/>
    </location>
</feature>
<protein>
    <submittedName>
        <fullName evidence="3">Major capsid protein</fullName>
    </submittedName>
</protein>
<dbReference type="Proteomes" id="UP001606134">
    <property type="component" value="Unassembled WGS sequence"/>
</dbReference>
<comment type="caution">
    <text evidence="3">The sequence shown here is derived from an EMBL/GenBank/DDBJ whole genome shotgun (WGS) entry which is preliminary data.</text>
</comment>
<dbReference type="EMBL" id="JBIGIC010000001">
    <property type="protein sequence ID" value="MFG6485213.1"/>
    <property type="molecule type" value="Genomic_DNA"/>
</dbReference>
<feature type="transmembrane region" description="Helical" evidence="1">
    <location>
        <begin position="35"/>
        <end position="56"/>
    </location>
</feature>
<dbReference type="Pfam" id="PF05356">
    <property type="entry name" value="Phage_Coat_B"/>
    <property type="match status" value="1"/>
</dbReference>
<gene>
    <name evidence="3" type="ORF">ACG04R_00945</name>
</gene>
<evidence type="ECO:0000313" key="3">
    <source>
        <dbReference type="EMBL" id="MFG6485213.1"/>
    </source>
</evidence>
<feature type="chain" id="PRO_5046009408" evidence="2">
    <location>
        <begin position="26"/>
        <end position="66"/>
    </location>
</feature>
<dbReference type="SUPFAM" id="SSF57987">
    <property type="entry name" value="Inovirus (filamentous phage) major coat protein"/>
    <property type="match status" value="1"/>
</dbReference>
<keyword evidence="1" id="KW-1133">Transmembrane helix</keyword>
<keyword evidence="1" id="KW-0472">Membrane</keyword>
<accession>A0ABW7H5N9</accession>